<sequence>MTVDDLRARLTDEYGEERFTMTVSEIEQRAGRDPRRRLGAWAAVGAAAVVAAGFLVWPSPPAGEVAPLATASATPGATPSATSAPWHAGFAEDCRRKWLDSDRSKLAPEDRAELPPLRMEALEPELGIRVYGNDRVIADCERSPGGLGISMTYAQPTQRLLPDVGARIPRYGSISHLDGSLSEVASADYFVGRVPAGATRVDAVSPDGRVIEARLDGGLFLLWAPEGGLNDAIVRAHTATATILDSGVDYLPEEQLTESAEQICRAAADRGRVAGGPSQPPRRFSFRDATQPLLVHAVDGAVMVCDRSGNHVSLLTVSAADGAGTWQPMQWVADAGYGDGWIVGRAPAGAESGTVTLANGRKVALRFSGGWFAAWLAGKDGTAGALPRSVEVRAGGRTWTADGRQNILGPR</sequence>
<keyword evidence="1" id="KW-0812">Transmembrane</keyword>
<dbReference type="RefSeq" id="WP_203756043.1">
    <property type="nucleotide sequence ID" value="NZ_BONF01000051.1"/>
</dbReference>
<protein>
    <submittedName>
        <fullName evidence="2">Uncharacterized protein</fullName>
    </submittedName>
</protein>
<gene>
    <name evidence="2" type="ORF">Cba03nite_70690</name>
</gene>
<proteinExistence type="predicted"/>
<accession>A0A8J3NM13</accession>
<dbReference type="AlphaFoldDB" id="A0A8J3NM13"/>
<feature type="transmembrane region" description="Helical" evidence="1">
    <location>
        <begin position="38"/>
        <end position="57"/>
    </location>
</feature>
<keyword evidence="1" id="KW-1133">Transmembrane helix</keyword>
<dbReference type="Proteomes" id="UP000601223">
    <property type="component" value="Unassembled WGS sequence"/>
</dbReference>
<organism evidence="2 3">
    <name type="scientific">Catellatospora bangladeshensis</name>
    <dbReference type="NCBI Taxonomy" id="310355"/>
    <lineage>
        <taxon>Bacteria</taxon>
        <taxon>Bacillati</taxon>
        <taxon>Actinomycetota</taxon>
        <taxon>Actinomycetes</taxon>
        <taxon>Micromonosporales</taxon>
        <taxon>Micromonosporaceae</taxon>
        <taxon>Catellatospora</taxon>
    </lineage>
</organism>
<evidence type="ECO:0000256" key="1">
    <source>
        <dbReference type="SAM" id="Phobius"/>
    </source>
</evidence>
<evidence type="ECO:0000313" key="2">
    <source>
        <dbReference type="EMBL" id="GIF85720.1"/>
    </source>
</evidence>
<evidence type="ECO:0000313" key="3">
    <source>
        <dbReference type="Proteomes" id="UP000601223"/>
    </source>
</evidence>
<name>A0A8J3NM13_9ACTN</name>
<keyword evidence="1" id="KW-0472">Membrane</keyword>
<dbReference type="EMBL" id="BONF01000051">
    <property type="protein sequence ID" value="GIF85720.1"/>
    <property type="molecule type" value="Genomic_DNA"/>
</dbReference>
<comment type="caution">
    <text evidence="2">The sequence shown here is derived from an EMBL/GenBank/DDBJ whole genome shotgun (WGS) entry which is preliminary data.</text>
</comment>
<reference evidence="2 3" key="1">
    <citation type="submission" date="2021-01" db="EMBL/GenBank/DDBJ databases">
        <title>Whole genome shotgun sequence of Catellatospora bangladeshensis NBRC 107357.</title>
        <authorList>
            <person name="Komaki H."/>
            <person name="Tamura T."/>
        </authorList>
    </citation>
    <scope>NUCLEOTIDE SEQUENCE [LARGE SCALE GENOMIC DNA]</scope>
    <source>
        <strain evidence="2 3">NBRC 107357</strain>
    </source>
</reference>
<keyword evidence="3" id="KW-1185">Reference proteome</keyword>